<accession>L1J8R3</accession>
<dbReference type="RefSeq" id="XP_005831435.1">
    <property type="nucleotide sequence ID" value="XM_005831378.1"/>
</dbReference>
<dbReference type="PANTHER" id="PTHR24637">
    <property type="entry name" value="COLLAGEN"/>
    <property type="match status" value="1"/>
</dbReference>
<dbReference type="OMA" id="KPANWAM"/>
<evidence type="ECO:0000256" key="1">
    <source>
        <dbReference type="SAM" id="MobiDB-lite"/>
    </source>
</evidence>
<dbReference type="HOGENOM" id="CLU_881235_0_0_1"/>
<keyword evidence="4" id="KW-1185">Reference proteome</keyword>
<dbReference type="OrthoDB" id="9889709at2759"/>
<reference evidence="2 4" key="1">
    <citation type="journal article" date="2012" name="Nature">
        <title>Algal genomes reveal evolutionary mosaicism and the fate of nucleomorphs.</title>
        <authorList>
            <consortium name="DOE Joint Genome Institute"/>
            <person name="Curtis B.A."/>
            <person name="Tanifuji G."/>
            <person name="Burki F."/>
            <person name="Gruber A."/>
            <person name="Irimia M."/>
            <person name="Maruyama S."/>
            <person name="Arias M.C."/>
            <person name="Ball S.G."/>
            <person name="Gile G.H."/>
            <person name="Hirakawa Y."/>
            <person name="Hopkins J.F."/>
            <person name="Kuo A."/>
            <person name="Rensing S.A."/>
            <person name="Schmutz J."/>
            <person name="Symeonidi A."/>
            <person name="Elias M."/>
            <person name="Eveleigh R.J."/>
            <person name="Herman E.K."/>
            <person name="Klute M.J."/>
            <person name="Nakayama T."/>
            <person name="Obornik M."/>
            <person name="Reyes-Prieto A."/>
            <person name="Armbrust E.V."/>
            <person name="Aves S.J."/>
            <person name="Beiko R.G."/>
            <person name="Coutinho P."/>
            <person name="Dacks J.B."/>
            <person name="Durnford D.G."/>
            <person name="Fast N.M."/>
            <person name="Green B.R."/>
            <person name="Grisdale C.J."/>
            <person name="Hempel F."/>
            <person name="Henrissat B."/>
            <person name="Hoppner M.P."/>
            <person name="Ishida K."/>
            <person name="Kim E."/>
            <person name="Koreny L."/>
            <person name="Kroth P.G."/>
            <person name="Liu Y."/>
            <person name="Malik S.B."/>
            <person name="Maier U.G."/>
            <person name="McRose D."/>
            <person name="Mock T."/>
            <person name="Neilson J.A."/>
            <person name="Onodera N.T."/>
            <person name="Poole A.M."/>
            <person name="Pritham E.J."/>
            <person name="Richards T.A."/>
            <person name="Rocap G."/>
            <person name="Roy S.W."/>
            <person name="Sarai C."/>
            <person name="Schaack S."/>
            <person name="Shirato S."/>
            <person name="Slamovits C.H."/>
            <person name="Spencer D.F."/>
            <person name="Suzuki S."/>
            <person name="Worden A.Z."/>
            <person name="Zauner S."/>
            <person name="Barry K."/>
            <person name="Bell C."/>
            <person name="Bharti A.K."/>
            <person name="Crow J.A."/>
            <person name="Grimwood J."/>
            <person name="Kramer R."/>
            <person name="Lindquist E."/>
            <person name="Lucas S."/>
            <person name="Salamov A."/>
            <person name="McFadden G.I."/>
            <person name="Lane C.E."/>
            <person name="Keeling P.J."/>
            <person name="Gray M.W."/>
            <person name="Grigoriev I.V."/>
            <person name="Archibald J.M."/>
        </authorList>
    </citation>
    <scope>NUCLEOTIDE SEQUENCE</scope>
    <source>
        <strain evidence="2 4">CCMP2712</strain>
    </source>
</reference>
<dbReference type="GeneID" id="17301122"/>
<dbReference type="PaxDb" id="55529-EKX44455"/>
<dbReference type="Pfam" id="PF01391">
    <property type="entry name" value="Collagen"/>
    <property type="match status" value="1"/>
</dbReference>
<feature type="region of interest" description="Disordered" evidence="1">
    <location>
        <begin position="297"/>
        <end position="316"/>
    </location>
</feature>
<reference evidence="4" key="2">
    <citation type="submission" date="2012-11" db="EMBL/GenBank/DDBJ databases">
        <authorList>
            <person name="Kuo A."/>
            <person name="Curtis B.A."/>
            <person name="Tanifuji G."/>
            <person name="Burki F."/>
            <person name="Gruber A."/>
            <person name="Irimia M."/>
            <person name="Maruyama S."/>
            <person name="Arias M.C."/>
            <person name="Ball S.G."/>
            <person name="Gile G.H."/>
            <person name="Hirakawa Y."/>
            <person name="Hopkins J.F."/>
            <person name="Rensing S.A."/>
            <person name="Schmutz J."/>
            <person name="Symeonidi A."/>
            <person name="Elias M."/>
            <person name="Eveleigh R.J."/>
            <person name="Herman E.K."/>
            <person name="Klute M.J."/>
            <person name="Nakayama T."/>
            <person name="Obornik M."/>
            <person name="Reyes-Prieto A."/>
            <person name="Armbrust E.V."/>
            <person name="Aves S.J."/>
            <person name="Beiko R.G."/>
            <person name="Coutinho P."/>
            <person name="Dacks J.B."/>
            <person name="Durnford D.G."/>
            <person name="Fast N.M."/>
            <person name="Green B.R."/>
            <person name="Grisdale C."/>
            <person name="Hempe F."/>
            <person name="Henrissat B."/>
            <person name="Hoppner M.P."/>
            <person name="Ishida K.-I."/>
            <person name="Kim E."/>
            <person name="Koreny L."/>
            <person name="Kroth P.G."/>
            <person name="Liu Y."/>
            <person name="Malik S.-B."/>
            <person name="Maier U.G."/>
            <person name="McRose D."/>
            <person name="Mock T."/>
            <person name="Neilson J.A."/>
            <person name="Onodera N.T."/>
            <person name="Poole A.M."/>
            <person name="Pritham E.J."/>
            <person name="Richards T.A."/>
            <person name="Rocap G."/>
            <person name="Roy S.W."/>
            <person name="Sarai C."/>
            <person name="Schaack S."/>
            <person name="Shirato S."/>
            <person name="Slamovits C.H."/>
            <person name="Spencer D.F."/>
            <person name="Suzuki S."/>
            <person name="Worden A.Z."/>
            <person name="Zauner S."/>
            <person name="Barry K."/>
            <person name="Bell C."/>
            <person name="Bharti A.K."/>
            <person name="Crow J.A."/>
            <person name="Grimwood J."/>
            <person name="Kramer R."/>
            <person name="Lindquist E."/>
            <person name="Lucas S."/>
            <person name="Salamov A."/>
            <person name="McFadden G.I."/>
            <person name="Lane C.E."/>
            <person name="Keeling P.J."/>
            <person name="Gray M.W."/>
            <person name="Grigoriev I.V."/>
            <person name="Archibald J.M."/>
        </authorList>
    </citation>
    <scope>NUCLEOTIDE SEQUENCE</scope>
    <source>
        <strain evidence="4">CCMP2712</strain>
    </source>
</reference>
<dbReference type="AlphaFoldDB" id="L1J8R3"/>
<gene>
    <name evidence="2" type="ORF">GUITHDRAFT_109578</name>
</gene>
<dbReference type="EMBL" id="JH993004">
    <property type="protein sequence ID" value="EKX44455.1"/>
    <property type="molecule type" value="Genomic_DNA"/>
</dbReference>
<dbReference type="Proteomes" id="UP000011087">
    <property type="component" value="Unassembled WGS sequence"/>
</dbReference>
<dbReference type="EnsemblProtists" id="EKX44455">
    <property type="protein sequence ID" value="EKX44455"/>
    <property type="gene ID" value="GUITHDRAFT_109578"/>
</dbReference>
<dbReference type="PANTHER" id="PTHR24637:SF421">
    <property type="entry name" value="CUTICLE COLLAGEN DPY-2"/>
    <property type="match status" value="1"/>
</dbReference>
<evidence type="ECO:0000313" key="3">
    <source>
        <dbReference type="EnsemblProtists" id="EKX44455"/>
    </source>
</evidence>
<dbReference type="InterPro" id="IPR008160">
    <property type="entry name" value="Collagen"/>
</dbReference>
<name>L1J8R3_GUITC</name>
<proteinExistence type="predicted"/>
<evidence type="ECO:0000313" key="4">
    <source>
        <dbReference type="Proteomes" id="UP000011087"/>
    </source>
</evidence>
<evidence type="ECO:0000313" key="2">
    <source>
        <dbReference type="EMBL" id="EKX44455.1"/>
    </source>
</evidence>
<dbReference type="eggNOG" id="KOG3544">
    <property type="taxonomic scope" value="Eukaryota"/>
</dbReference>
<feature type="compositionally biased region" description="Basic and acidic residues" evidence="1">
    <location>
        <begin position="243"/>
        <end position="252"/>
    </location>
</feature>
<feature type="compositionally biased region" description="Low complexity" evidence="1">
    <location>
        <begin position="164"/>
        <end position="173"/>
    </location>
</feature>
<organism evidence="2">
    <name type="scientific">Guillardia theta (strain CCMP2712)</name>
    <name type="common">Cryptophyte</name>
    <dbReference type="NCBI Taxonomy" id="905079"/>
    <lineage>
        <taxon>Eukaryota</taxon>
        <taxon>Cryptophyceae</taxon>
        <taxon>Pyrenomonadales</taxon>
        <taxon>Geminigeraceae</taxon>
        <taxon>Guillardia</taxon>
    </lineage>
</organism>
<feature type="region of interest" description="Disordered" evidence="1">
    <location>
        <begin position="152"/>
        <end position="268"/>
    </location>
</feature>
<protein>
    <submittedName>
        <fullName evidence="2 3">Uncharacterized protein</fullName>
    </submittedName>
</protein>
<dbReference type="KEGG" id="gtt:GUITHDRAFT_109578"/>
<sequence>MNRLMKMESFPLFLTAAIAIFLALLLLASQDHRPTSEALESPVTVRSRSQMLYGYDEGPNSLDFGKESGISEGMDLSRDDISNIRNIITPQIGISAENPWKIKIQKLVKKIKKFQEKEDAFLKVVKSPAHVDIHVKNGPPGLRGPRGYRGMAGIQGPPGPPGPKGARGPKGPVGSQGLEGLQGPIGPTGETGDMGPKGVKGPQGRMGVRGRRGKTGPPGAPGKPGYPGRPGAQGNLESQACRGHQDRLEGRPLESPGHLDPWEQEVPTERTVCEDRKDLQVKREQGAKPVLKAPRVPRERMAKTSITSECGDTVLE</sequence>
<dbReference type="STRING" id="905079.L1J8R3"/>
<reference evidence="3" key="3">
    <citation type="submission" date="2015-06" db="UniProtKB">
        <authorList>
            <consortium name="EnsemblProtists"/>
        </authorList>
    </citation>
    <scope>IDENTIFICATION</scope>
</reference>